<feature type="compositionally biased region" description="Low complexity" evidence="1">
    <location>
        <begin position="481"/>
        <end position="514"/>
    </location>
</feature>
<accession>A0A8S9Z7Q2</accession>
<gene>
    <name evidence="4" type="ORF">Mgra_00010102</name>
</gene>
<feature type="compositionally biased region" description="Low complexity" evidence="1">
    <location>
        <begin position="372"/>
        <end position="387"/>
    </location>
</feature>
<sequence>MTNICHSTSSSTNISISLRSLLLFCIALLLVGGKVHCANLGLGKHTVDIANGKVTKIKEDWSIIKPGEDLTGLKQVQDACDGVTFEGEQIKVWYNKSSKAAENGCKLDLLVTKDLNKFTLDVGASHSESLKRCLRANGFPNENLLPFAYSLGDGEFEYMRKNGPKKSSEGCAYKDHCKKFNSKDIRHGDICMKVADWMVGFEGHKDGSVTNHLKQIDEPAGWWCRSKTKSSKNDLFFQIDIDIAEKTKWTVNKDHFEGCDHEMNYGNKNREAYCYTLFEHVNTLRKVGRWEITDPSFAGRLKGMNYYNHIITFYVLPQKSARQQSAPGEKFWHEVKREPLNGPNCDMYIRFPNTYKLLGPVAVATKPDEGNTSSTESSSTTSTTITTPAPTSGSNLVLIIVIVVVVLVLALLVGVLVWFFVLRKTSEEDLVYPGVTTVGGMTTKTKTMAGTTVGATQAKTAGMTTVGTVGGTQAKGGTTMGGATSTKGGATSTKGGATSKAGATTKGGATSKKK</sequence>
<feature type="signal peptide" evidence="3">
    <location>
        <begin position="1"/>
        <end position="37"/>
    </location>
</feature>
<feature type="region of interest" description="Disordered" evidence="1">
    <location>
        <begin position="476"/>
        <end position="514"/>
    </location>
</feature>
<evidence type="ECO:0000256" key="3">
    <source>
        <dbReference type="SAM" id="SignalP"/>
    </source>
</evidence>
<evidence type="ECO:0000313" key="4">
    <source>
        <dbReference type="EMBL" id="KAF7623602.1"/>
    </source>
</evidence>
<keyword evidence="2" id="KW-0472">Membrane</keyword>
<evidence type="ECO:0000256" key="2">
    <source>
        <dbReference type="SAM" id="Phobius"/>
    </source>
</evidence>
<keyword evidence="2" id="KW-0812">Transmembrane</keyword>
<evidence type="ECO:0000313" key="5">
    <source>
        <dbReference type="Proteomes" id="UP000605970"/>
    </source>
</evidence>
<feature type="chain" id="PRO_5035742722" evidence="3">
    <location>
        <begin position="38"/>
        <end position="514"/>
    </location>
</feature>
<evidence type="ECO:0000256" key="1">
    <source>
        <dbReference type="SAM" id="MobiDB-lite"/>
    </source>
</evidence>
<dbReference type="OrthoDB" id="5908160at2759"/>
<keyword evidence="2" id="KW-1133">Transmembrane helix</keyword>
<keyword evidence="5" id="KW-1185">Reference proteome</keyword>
<keyword evidence="3" id="KW-0732">Signal</keyword>
<feature type="region of interest" description="Disordered" evidence="1">
    <location>
        <begin position="366"/>
        <end position="387"/>
    </location>
</feature>
<dbReference type="AlphaFoldDB" id="A0A8S9Z7Q2"/>
<dbReference type="EMBL" id="JABEBT010000221">
    <property type="protein sequence ID" value="KAF7623602.1"/>
    <property type="molecule type" value="Genomic_DNA"/>
</dbReference>
<proteinExistence type="predicted"/>
<reference evidence="4" key="1">
    <citation type="journal article" date="2020" name="Ecol. Evol.">
        <title>Genome structure and content of the rice root-knot nematode (Meloidogyne graminicola).</title>
        <authorList>
            <person name="Phan N.T."/>
            <person name="Danchin E.G.J."/>
            <person name="Klopp C."/>
            <person name="Perfus-Barbeoch L."/>
            <person name="Kozlowski D.K."/>
            <person name="Koutsovoulos G.D."/>
            <person name="Lopez-Roques C."/>
            <person name="Bouchez O."/>
            <person name="Zahm M."/>
            <person name="Besnard G."/>
            <person name="Bellafiore S."/>
        </authorList>
    </citation>
    <scope>NUCLEOTIDE SEQUENCE</scope>
    <source>
        <strain evidence="4">VN-18</strain>
    </source>
</reference>
<feature type="transmembrane region" description="Helical" evidence="2">
    <location>
        <begin position="396"/>
        <end position="421"/>
    </location>
</feature>
<organism evidence="4 5">
    <name type="scientific">Meloidogyne graminicola</name>
    <dbReference type="NCBI Taxonomy" id="189291"/>
    <lineage>
        <taxon>Eukaryota</taxon>
        <taxon>Metazoa</taxon>
        <taxon>Ecdysozoa</taxon>
        <taxon>Nematoda</taxon>
        <taxon>Chromadorea</taxon>
        <taxon>Rhabditida</taxon>
        <taxon>Tylenchina</taxon>
        <taxon>Tylenchomorpha</taxon>
        <taxon>Tylenchoidea</taxon>
        <taxon>Meloidogynidae</taxon>
        <taxon>Meloidogyninae</taxon>
        <taxon>Meloidogyne</taxon>
    </lineage>
</organism>
<comment type="caution">
    <text evidence="4">The sequence shown here is derived from an EMBL/GenBank/DDBJ whole genome shotgun (WGS) entry which is preliminary data.</text>
</comment>
<protein>
    <submittedName>
        <fullName evidence="4">Uncharacterized protein</fullName>
    </submittedName>
</protein>
<dbReference type="Proteomes" id="UP000605970">
    <property type="component" value="Unassembled WGS sequence"/>
</dbReference>
<name>A0A8S9Z7Q2_9BILA</name>